<evidence type="ECO:0000313" key="8">
    <source>
        <dbReference type="Proteomes" id="UP001458880"/>
    </source>
</evidence>
<dbReference type="AlphaFoldDB" id="A0AAW1KHZ9"/>
<organism evidence="7 8">
    <name type="scientific">Popillia japonica</name>
    <name type="common">Japanese beetle</name>
    <dbReference type="NCBI Taxonomy" id="7064"/>
    <lineage>
        <taxon>Eukaryota</taxon>
        <taxon>Metazoa</taxon>
        <taxon>Ecdysozoa</taxon>
        <taxon>Arthropoda</taxon>
        <taxon>Hexapoda</taxon>
        <taxon>Insecta</taxon>
        <taxon>Pterygota</taxon>
        <taxon>Neoptera</taxon>
        <taxon>Endopterygota</taxon>
        <taxon>Coleoptera</taxon>
        <taxon>Polyphaga</taxon>
        <taxon>Scarabaeiformia</taxon>
        <taxon>Scarabaeidae</taxon>
        <taxon>Rutelinae</taxon>
        <taxon>Popillia</taxon>
    </lineage>
</organism>
<dbReference type="InterPro" id="IPR045851">
    <property type="entry name" value="AMP-bd_C_sf"/>
</dbReference>
<evidence type="ECO:0000259" key="5">
    <source>
        <dbReference type="Pfam" id="PF00501"/>
    </source>
</evidence>
<dbReference type="EMBL" id="JASPKY010000230">
    <property type="protein sequence ID" value="KAK9718219.1"/>
    <property type="molecule type" value="Genomic_DNA"/>
</dbReference>
<evidence type="ECO:0000256" key="4">
    <source>
        <dbReference type="ARBA" id="ARBA00023140"/>
    </source>
</evidence>
<dbReference type="GO" id="GO:0005777">
    <property type="term" value="C:peroxisome"/>
    <property type="evidence" value="ECO:0007669"/>
    <property type="project" value="UniProtKB-SubCell"/>
</dbReference>
<accession>A0AAW1KHZ9</accession>
<dbReference type="PANTHER" id="PTHR24096:SF149">
    <property type="entry name" value="AMP-BINDING DOMAIN-CONTAINING PROTEIN-RELATED"/>
    <property type="match status" value="1"/>
</dbReference>
<evidence type="ECO:0000256" key="3">
    <source>
        <dbReference type="ARBA" id="ARBA00022598"/>
    </source>
</evidence>
<name>A0AAW1KHZ9_POPJA</name>
<comment type="subcellular location">
    <subcellularLocation>
        <location evidence="1">Peroxisome</location>
    </subcellularLocation>
</comment>
<comment type="caution">
    <text evidence="7">The sequence shown here is derived from an EMBL/GenBank/DDBJ whole genome shotgun (WGS) entry which is preliminary data.</text>
</comment>
<evidence type="ECO:0000256" key="1">
    <source>
        <dbReference type="ARBA" id="ARBA00004275"/>
    </source>
</evidence>
<comment type="similarity">
    <text evidence="2">Belongs to the ATP-dependent AMP-binding enzyme family.</text>
</comment>
<dbReference type="Gene3D" id="3.30.300.30">
    <property type="match status" value="1"/>
</dbReference>
<dbReference type="GO" id="GO:0016405">
    <property type="term" value="F:CoA-ligase activity"/>
    <property type="evidence" value="ECO:0007669"/>
    <property type="project" value="TreeGrafter"/>
</dbReference>
<dbReference type="PANTHER" id="PTHR24096">
    <property type="entry name" value="LONG-CHAIN-FATTY-ACID--COA LIGASE"/>
    <property type="match status" value="1"/>
</dbReference>
<evidence type="ECO:0000259" key="6">
    <source>
        <dbReference type="Pfam" id="PF13193"/>
    </source>
</evidence>
<keyword evidence="8" id="KW-1185">Reference proteome</keyword>
<protein>
    <submittedName>
        <fullName evidence="7">AMP-binding enzyme C-terminal domain</fullName>
    </submittedName>
</protein>
<evidence type="ECO:0000256" key="2">
    <source>
        <dbReference type="ARBA" id="ARBA00006432"/>
    </source>
</evidence>
<dbReference type="Gene3D" id="3.40.50.12780">
    <property type="entry name" value="N-terminal domain of ligase-like"/>
    <property type="match status" value="1"/>
</dbReference>
<proteinExistence type="inferred from homology"/>
<dbReference type="InterPro" id="IPR042099">
    <property type="entry name" value="ANL_N_sf"/>
</dbReference>
<gene>
    <name evidence="7" type="ORF">QE152_g23328</name>
</gene>
<feature type="domain" description="AMP-binding enzyme C-terminal" evidence="6">
    <location>
        <begin position="492"/>
        <end position="556"/>
    </location>
</feature>
<dbReference type="Pfam" id="PF00501">
    <property type="entry name" value="AMP-binding"/>
    <property type="match status" value="1"/>
</dbReference>
<evidence type="ECO:0000313" key="7">
    <source>
        <dbReference type="EMBL" id="KAK9718219.1"/>
    </source>
</evidence>
<keyword evidence="3" id="KW-0436">Ligase</keyword>
<dbReference type="InterPro" id="IPR020845">
    <property type="entry name" value="AMP-binding_CS"/>
</dbReference>
<feature type="domain" description="AMP-dependent synthetase/ligase" evidence="5">
    <location>
        <begin position="48"/>
        <end position="410"/>
    </location>
</feature>
<dbReference type="SUPFAM" id="SSF56801">
    <property type="entry name" value="Acetyl-CoA synthetase-like"/>
    <property type="match status" value="2"/>
</dbReference>
<reference evidence="7 8" key="1">
    <citation type="journal article" date="2024" name="BMC Genomics">
        <title>De novo assembly and annotation of Popillia japonica's genome with initial clues to its potential as an invasive pest.</title>
        <authorList>
            <person name="Cucini C."/>
            <person name="Boschi S."/>
            <person name="Funari R."/>
            <person name="Cardaioli E."/>
            <person name="Iannotti N."/>
            <person name="Marturano G."/>
            <person name="Paoli F."/>
            <person name="Bruttini M."/>
            <person name="Carapelli A."/>
            <person name="Frati F."/>
            <person name="Nardi F."/>
        </authorList>
    </citation>
    <scope>NUCLEOTIDE SEQUENCE [LARGE SCALE GENOMIC DNA]</scope>
    <source>
        <strain evidence="7">DMR45628</strain>
    </source>
</reference>
<sequence>MELKDNIELPDQGDNIIRTKDLDIGVNPGGLGNEIFIHLKQHSTESIAQIEAETGETDNYGNLLSRIIRVALHLKARGVQPGDARGVQPGDVIAPCTSNHFDSIVVFIAPLLLGAKVACFDPNALHADMKALIQLVKPKVMFAEGCAAENLEKIKEELNLDMEIVIFGPTDKQTPFGEFLEPFPKDKEDGFEPYQVNDLFETAIIAFSSGSTGTSKGLCMHHFGILSQLGKMSKRKRAPIGIMYSPLAWVSGQVFPIVHILTGTARLICSKFTPEKTLRYLNKYPAVTLSLPPQDAMLMLKHGNPEKVESPYLQVVMIAGGKIIFVGAMAALGKIFSKPVLVVCPYGQSEIYGPAFSLEPQVFMANPSCVGKPIQGFTYKIVDPITDKICGPNEQGELCIKSRFCMSGYYNLDSSDRFDSDGFLKTGDVAYYDEDHRFYIVERLGERLKYKSQWIPPALLEAYYDEDHRFYIVERLGERLKYKSQWIPPALLEGILYEHPAVKVASIIGVVSDDGDIATAVVVKNAEVSEEELVKLVNDRVDDIKKLRGGVIFVEDSFIPYEEELFLWKT</sequence>
<dbReference type="Pfam" id="PF13193">
    <property type="entry name" value="AMP-binding_C"/>
    <property type="match status" value="1"/>
</dbReference>
<dbReference type="InterPro" id="IPR000873">
    <property type="entry name" value="AMP-dep_synth/lig_dom"/>
</dbReference>
<keyword evidence="4" id="KW-0576">Peroxisome</keyword>
<dbReference type="InterPro" id="IPR025110">
    <property type="entry name" value="AMP-bd_C"/>
</dbReference>
<dbReference type="Proteomes" id="UP001458880">
    <property type="component" value="Unassembled WGS sequence"/>
</dbReference>
<dbReference type="PROSITE" id="PS00455">
    <property type="entry name" value="AMP_BINDING"/>
    <property type="match status" value="1"/>
</dbReference>